<evidence type="ECO:0000256" key="6">
    <source>
        <dbReference type="PROSITE-ProRule" id="PRU01240"/>
    </source>
</evidence>
<dbReference type="Pfam" id="PF00082">
    <property type="entry name" value="Peptidase_S8"/>
    <property type="match status" value="1"/>
</dbReference>
<feature type="active site" description="Charge relay system" evidence="5 6">
    <location>
        <position position="154"/>
    </location>
</feature>
<dbReference type="PROSITE" id="PS00138">
    <property type="entry name" value="SUBTILASE_SER"/>
    <property type="match status" value="1"/>
</dbReference>
<dbReference type="InterPro" id="IPR022398">
    <property type="entry name" value="Peptidase_S8_His-AS"/>
</dbReference>
<dbReference type="Gene3D" id="3.40.50.200">
    <property type="entry name" value="Peptidase S8/S53 domain"/>
    <property type="match status" value="1"/>
</dbReference>
<organism evidence="9 10">
    <name type="scientific">Fictibacillus arsenicus</name>
    <dbReference type="NCBI Taxonomy" id="255247"/>
    <lineage>
        <taxon>Bacteria</taxon>
        <taxon>Bacillati</taxon>
        <taxon>Bacillota</taxon>
        <taxon>Bacilli</taxon>
        <taxon>Bacillales</taxon>
        <taxon>Fictibacillaceae</taxon>
        <taxon>Fictibacillus</taxon>
    </lineage>
</organism>
<dbReference type="OrthoDB" id="9798386at2"/>
<reference evidence="9 10" key="1">
    <citation type="submission" date="2016-11" db="EMBL/GenBank/DDBJ databases">
        <authorList>
            <person name="Jaros S."/>
            <person name="Januszkiewicz K."/>
            <person name="Wedrychowicz H."/>
        </authorList>
    </citation>
    <scope>NUCLEOTIDE SEQUENCE [LARGE SCALE GENOMIC DNA]</scope>
    <source>
        <strain evidence="9 10">Con a/3</strain>
    </source>
</reference>
<dbReference type="Proteomes" id="UP000188597">
    <property type="component" value="Unassembled WGS sequence"/>
</dbReference>
<dbReference type="EMBL" id="MQMF01000002">
    <property type="protein sequence ID" value="OOE12232.1"/>
    <property type="molecule type" value="Genomic_DNA"/>
</dbReference>
<evidence type="ECO:0000256" key="3">
    <source>
        <dbReference type="ARBA" id="ARBA00022801"/>
    </source>
</evidence>
<evidence type="ECO:0000313" key="9">
    <source>
        <dbReference type="EMBL" id="OOE12232.1"/>
    </source>
</evidence>
<dbReference type="InterPro" id="IPR015500">
    <property type="entry name" value="Peptidase_S8_subtilisin-rel"/>
</dbReference>
<dbReference type="InterPro" id="IPR036852">
    <property type="entry name" value="Peptidase_S8/S53_dom_sf"/>
</dbReference>
<dbReference type="AlphaFoldDB" id="A0A1V3G785"/>
<comment type="caution">
    <text evidence="9">The sequence shown here is derived from an EMBL/GenBank/DDBJ whole genome shotgun (WGS) entry which is preliminary data.</text>
</comment>
<keyword evidence="2 6" id="KW-0645">Protease</keyword>
<dbReference type="PANTHER" id="PTHR43806">
    <property type="entry name" value="PEPTIDASE S8"/>
    <property type="match status" value="1"/>
</dbReference>
<evidence type="ECO:0000256" key="2">
    <source>
        <dbReference type="ARBA" id="ARBA00022670"/>
    </source>
</evidence>
<feature type="chain" id="PRO_5012053210" evidence="7">
    <location>
        <begin position="27"/>
        <end position="470"/>
    </location>
</feature>
<evidence type="ECO:0000256" key="7">
    <source>
        <dbReference type="SAM" id="SignalP"/>
    </source>
</evidence>
<dbReference type="GO" id="GO:0006508">
    <property type="term" value="P:proteolysis"/>
    <property type="evidence" value="ECO:0007669"/>
    <property type="project" value="UniProtKB-KW"/>
</dbReference>
<keyword evidence="7" id="KW-0732">Signal</keyword>
<dbReference type="PANTHER" id="PTHR43806:SF65">
    <property type="entry name" value="SERINE PROTEASE APRX"/>
    <property type="match status" value="1"/>
</dbReference>
<feature type="signal peptide" evidence="7">
    <location>
        <begin position="1"/>
        <end position="26"/>
    </location>
</feature>
<dbReference type="RefSeq" id="WP_077361853.1">
    <property type="nucleotide sequence ID" value="NZ_MQMF01000002.1"/>
</dbReference>
<sequence length="470" mass="49592">MNFKRIITSVIIAASLILPSVLPTHAEPIHRSPALDKRLLQRLTTDTAVEAIVTFDKEMSQTEIKTSLKEAGVQNGIIMNALPIAGVVISVTQLEILKDNSKVLSVYYNAPLTYDNEDSTDLTGVDRVREDADFQKKNGGLPVSGKGVGVVINDSGVDGSHKDHEFGKNLVQNVAGQVNLHALHEILPVQYVENVPATDNNSGHGTHVAGIVGGTGVMSGGKYEGVAPGADLIGYGSGAGLAILDTIGAFDYALTHQAQYGIRVITNSWGDTGDMGTPFDPEHPVNIATKMLYDRNIVTVFSAGNSGPGENTITGNYKKAPWVITVAAGVKDGTLADFSSRGTRDVGGSTIVDGMEFLWRDQPTITAPGKDIVSTRVASPVGFLGTPQDIQTIDPAHLPYYTTLSGTSMAAPHAAGVVALMLDANPLLTPSDVKQILVNSATSMNSYESWETGAGYINAYDAVTASFLAK</sequence>
<dbReference type="GO" id="GO:0004252">
    <property type="term" value="F:serine-type endopeptidase activity"/>
    <property type="evidence" value="ECO:0007669"/>
    <property type="project" value="UniProtKB-UniRule"/>
</dbReference>
<feature type="active site" description="Charge relay system" evidence="5 6">
    <location>
        <position position="408"/>
    </location>
</feature>
<protein>
    <submittedName>
        <fullName evidence="9">Peptidase S8</fullName>
    </submittedName>
</protein>
<evidence type="ECO:0000313" key="10">
    <source>
        <dbReference type="Proteomes" id="UP000188597"/>
    </source>
</evidence>
<keyword evidence="4 6" id="KW-0720">Serine protease</keyword>
<name>A0A1V3G785_9BACL</name>
<dbReference type="InterPro" id="IPR023828">
    <property type="entry name" value="Peptidase_S8_Ser-AS"/>
</dbReference>
<dbReference type="PRINTS" id="PR00723">
    <property type="entry name" value="SUBTILISIN"/>
</dbReference>
<accession>A0A1V3G785</accession>
<dbReference type="PROSITE" id="PS00137">
    <property type="entry name" value="SUBTILASE_HIS"/>
    <property type="match status" value="1"/>
</dbReference>
<comment type="similarity">
    <text evidence="1 6">Belongs to the peptidase S8 family.</text>
</comment>
<feature type="active site" description="Charge relay system" evidence="5 6">
    <location>
        <position position="204"/>
    </location>
</feature>
<proteinExistence type="inferred from homology"/>
<evidence type="ECO:0000256" key="4">
    <source>
        <dbReference type="ARBA" id="ARBA00022825"/>
    </source>
</evidence>
<dbReference type="InterPro" id="IPR050131">
    <property type="entry name" value="Peptidase_S8_subtilisin-like"/>
</dbReference>
<evidence type="ECO:0000259" key="8">
    <source>
        <dbReference type="Pfam" id="PF00082"/>
    </source>
</evidence>
<evidence type="ECO:0000256" key="5">
    <source>
        <dbReference type="PIRSR" id="PIRSR615500-1"/>
    </source>
</evidence>
<dbReference type="InterPro" id="IPR000209">
    <property type="entry name" value="Peptidase_S8/S53_dom"/>
</dbReference>
<keyword evidence="3 6" id="KW-0378">Hydrolase</keyword>
<feature type="domain" description="Peptidase S8/S53" evidence="8">
    <location>
        <begin position="145"/>
        <end position="446"/>
    </location>
</feature>
<dbReference type="PROSITE" id="PS51892">
    <property type="entry name" value="SUBTILASE"/>
    <property type="match status" value="1"/>
</dbReference>
<evidence type="ECO:0000256" key="1">
    <source>
        <dbReference type="ARBA" id="ARBA00011073"/>
    </source>
</evidence>
<dbReference type="SUPFAM" id="SSF52743">
    <property type="entry name" value="Subtilisin-like"/>
    <property type="match status" value="1"/>
</dbReference>
<gene>
    <name evidence="9" type="ORF">UN64_08945</name>
</gene>